<reference evidence="2" key="1">
    <citation type="journal article" date="2022" name="Mol. Ecol. Resour.">
        <title>The genomes of chicory, endive, great burdock and yacon provide insights into Asteraceae palaeo-polyploidization history and plant inulin production.</title>
        <authorList>
            <person name="Fan W."/>
            <person name="Wang S."/>
            <person name="Wang H."/>
            <person name="Wang A."/>
            <person name="Jiang F."/>
            <person name="Liu H."/>
            <person name="Zhao H."/>
            <person name="Xu D."/>
            <person name="Zhang Y."/>
        </authorList>
    </citation>
    <scope>NUCLEOTIDE SEQUENCE [LARGE SCALE GENOMIC DNA]</scope>
    <source>
        <strain evidence="2">cv. Yunnan</strain>
    </source>
</reference>
<keyword evidence="2" id="KW-1185">Reference proteome</keyword>
<reference evidence="1 2" key="2">
    <citation type="journal article" date="2022" name="Mol. Ecol. Resour.">
        <title>The genomes of chicory, endive, great burdock and yacon provide insights into Asteraceae paleo-polyploidization history and plant inulin production.</title>
        <authorList>
            <person name="Fan W."/>
            <person name="Wang S."/>
            <person name="Wang H."/>
            <person name="Wang A."/>
            <person name="Jiang F."/>
            <person name="Liu H."/>
            <person name="Zhao H."/>
            <person name="Xu D."/>
            <person name="Zhang Y."/>
        </authorList>
    </citation>
    <scope>NUCLEOTIDE SEQUENCE [LARGE SCALE GENOMIC DNA]</scope>
    <source>
        <strain evidence="2">cv. Yunnan</strain>
        <tissue evidence="1">Leaves</tissue>
    </source>
</reference>
<evidence type="ECO:0000313" key="1">
    <source>
        <dbReference type="EMBL" id="KAI3705831.1"/>
    </source>
</evidence>
<accession>A0ACB9A778</accession>
<dbReference type="EMBL" id="CM042042">
    <property type="protein sequence ID" value="KAI3705831.1"/>
    <property type="molecule type" value="Genomic_DNA"/>
</dbReference>
<organism evidence="1 2">
    <name type="scientific">Smallanthus sonchifolius</name>
    <dbReference type="NCBI Taxonomy" id="185202"/>
    <lineage>
        <taxon>Eukaryota</taxon>
        <taxon>Viridiplantae</taxon>
        <taxon>Streptophyta</taxon>
        <taxon>Embryophyta</taxon>
        <taxon>Tracheophyta</taxon>
        <taxon>Spermatophyta</taxon>
        <taxon>Magnoliopsida</taxon>
        <taxon>eudicotyledons</taxon>
        <taxon>Gunneridae</taxon>
        <taxon>Pentapetalae</taxon>
        <taxon>asterids</taxon>
        <taxon>campanulids</taxon>
        <taxon>Asterales</taxon>
        <taxon>Asteraceae</taxon>
        <taxon>Asteroideae</taxon>
        <taxon>Heliantheae alliance</taxon>
        <taxon>Millerieae</taxon>
        <taxon>Smallanthus</taxon>
    </lineage>
</organism>
<protein>
    <submittedName>
        <fullName evidence="1">Uncharacterized protein</fullName>
    </submittedName>
</protein>
<sequence>MGKNTTHMAAATPTALWPVPPAAGFGFQPASSSSVPSASNLGVENSNYLQNIAYSEFDLPGSMSFSSVLEPDEKCK</sequence>
<name>A0ACB9A778_9ASTR</name>
<gene>
    <name evidence="1" type="ORF">L1987_76075</name>
</gene>
<dbReference type="Proteomes" id="UP001056120">
    <property type="component" value="Linkage Group LG25"/>
</dbReference>
<evidence type="ECO:0000313" key="2">
    <source>
        <dbReference type="Proteomes" id="UP001056120"/>
    </source>
</evidence>
<comment type="caution">
    <text evidence="1">The sequence shown here is derived from an EMBL/GenBank/DDBJ whole genome shotgun (WGS) entry which is preliminary data.</text>
</comment>
<proteinExistence type="predicted"/>